<gene>
    <name evidence="2" type="ORF">CLUP02_13351</name>
</gene>
<accession>A0A9Q8WM88</accession>
<keyword evidence="3" id="KW-1185">Reference proteome</keyword>
<feature type="compositionally biased region" description="Acidic residues" evidence="1">
    <location>
        <begin position="331"/>
        <end position="355"/>
    </location>
</feature>
<reference evidence="2" key="1">
    <citation type="journal article" date="2021" name="Mol. Plant Microbe Interact.">
        <title>Complete Genome Sequence of the Plant-Pathogenic Fungus Colletotrichum lupini.</title>
        <authorList>
            <person name="Baroncelli R."/>
            <person name="Pensec F."/>
            <person name="Da Lio D."/>
            <person name="Boufleur T."/>
            <person name="Vicente I."/>
            <person name="Sarrocco S."/>
            <person name="Picot A."/>
            <person name="Baraldi E."/>
            <person name="Sukno S."/>
            <person name="Thon M."/>
            <person name="Le Floch G."/>
        </authorList>
    </citation>
    <scope>NUCLEOTIDE SEQUENCE</scope>
    <source>
        <strain evidence="2">IMI 504893</strain>
    </source>
</reference>
<dbReference type="KEGG" id="clup:CLUP02_13351"/>
<dbReference type="GO" id="GO:0004674">
    <property type="term" value="F:protein serine/threonine kinase activity"/>
    <property type="evidence" value="ECO:0007669"/>
    <property type="project" value="UniProtKB-KW"/>
</dbReference>
<dbReference type="EMBL" id="CP019479">
    <property type="protein sequence ID" value="UQC87830.1"/>
    <property type="molecule type" value="Genomic_DNA"/>
</dbReference>
<organism evidence="2 3">
    <name type="scientific">Colletotrichum lupini</name>
    <dbReference type="NCBI Taxonomy" id="145971"/>
    <lineage>
        <taxon>Eukaryota</taxon>
        <taxon>Fungi</taxon>
        <taxon>Dikarya</taxon>
        <taxon>Ascomycota</taxon>
        <taxon>Pezizomycotina</taxon>
        <taxon>Sordariomycetes</taxon>
        <taxon>Hypocreomycetidae</taxon>
        <taxon>Glomerellales</taxon>
        <taxon>Glomerellaceae</taxon>
        <taxon>Colletotrichum</taxon>
        <taxon>Colletotrichum acutatum species complex</taxon>
    </lineage>
</organism>
<keyword evidence="2" id="KW-0808">Transferase</keyword>
<keyword evidence="2" id="KW-0723">Serine/threonine-protein kinase</keyword>
<dbReference type="GeneID" id="73347300"/>
<dbReference type="Proteomes" id="UP000830671">
    <property type="component" value="Chromosome 7"/>
</dbReference>
<name>A0A9Q8WM88_9PEZI</name>
<evidence type="ECO:0000313" key="3">
    <source>
        <dbReference type="Proteomes" id="UP000830671"/>
    </source>
</evidence>
<proteinExistence type="predicted"/>
<dbReference type="AlphaFoldDB" id="A0A9Q8WM88"/>
<evidence type="ECO:0000256" key="1">
    <source>
        <dbReference type="SAM" id="MobiDB-lite"/>
    </source>
</evidence>
<feature type="region of interest" description="Disordered" evidence="1">
    <location>
        <begin position="331"/>
        <end position="391"/>
    </location>
</feature>
<sequence>MAAPAFNEQGPAIHIAARGCDDQLRDMIQTTHQGKTALKELQQRFQAWANNSGVFAEQQICLDARLSDHKPPRLIILEMIKLIQRNLETAHFDTARSNTITVQESRLETKLGDRFPGTTVQLSDTEEPGLDLDMRYLNVAFKGVLGALERLNRIAALISKSSKLSRPARLEEFIRRNPQDSETEIVIKGMVSGKFPDIPGLLKTQLIRSMIYRRKRLEYECGRRERLYNTRAEEENASAWHDDGKASTYHQSAFNEGYDAIQLERTTSVSTTTAIGTEIQYPRQPKAEASEDITRKCQFCRKQFPTEQVTRTRWWRHLQSLCYQSISIGVDDENTEDGDIEDEGTEDEGTEDEGSKDEGTKVSDNTEGGVAEGENERSSSDGIDRSSGQGQRNEFRATDVIFHRYGNVRVLQKILLAFGIPKTDINIRATMEMGFELQLPRRLTLVRQAFYSPQTA</sequence>
<dbReference type="RefSeq" id="XP_049149436.1">
    <property type="nucleotide sequence ID" value="XM_049292290.1"/>
</dbReference>
<evidence type="ECO:0000313" key="2">
    <source>
        <dbReference type="EMBL" id="UQC87830.1"/>
    </source>
</evidence>
<keyword evidence="2" id="KW-0418">Kinase</keyword>
<feature type="compositionally biased region" description="Basic and acidic residues" evidence="1">
    <location>
        <begin position="374"/>
        <end position="384"/>
    </location>
</feature>
<protein>
    <submittedName>
        <fullName evidence="2">Serine/threonine protein kinase</fullName>
    </submittedName>
</protein>